<evidence type="ECO:0000256" key="6">
    <source>
        <dbReference type="ARBA" id="ARBA00023014"/>
    </source>
</evidence>
<evidence type="ECO:0000256" key="3">
    <source>
        <dbReference type="ARBA" id="ARBA00022691"/>
    </source>
</evidence>
<dbReference type="GO" id="GO:0051536">
    <property type="term" value="F:iron-sulfur cluster binding"/>
    <property type="evidence" value="ECO:0007669"/>
    <property type="project" value="UniProtKB-KW"/>
</dbReference>
<dbReference type="InterPro" id="IPR007197">
    <property type="entry name" value="rSAM"/>
</dbReference>
<dbReference type="InterPro" id="IPR006638">
    <property type="entry name" value="Elp3/MiaA/NifB-like_rSAM"/>
</dbReference>
<keyword evidence="2" id="KW-0004">4Fe-4S</keyword>
<accession>A0A923EBK6</accession>
<dbReference type="AlphaFoldDB" id="A0A923EBK6"/>
<organism evidence="8 9">
    <name type="scientific">Clostridium tetanomorphum</name>
    <dbReference type="NCBI Taxonomy" id="1553"/>
    <lineage>
        <taxon>Bacteria</taxon>
        <taxon>Bacillati</taxon>
        <taxon>Bacillota</taxon>
        <taxon>Clostridia</taxon>
        <taxon>Eubacteriales</taxon>
        <taxon>Clostridiaceae</taxon>
        <taxon>Clostridium</taxon>
    </lineage>
</organism>
<comment type="caution">
    <text evidence="8">The sequence shown here is derived from an EMBL/GenBank/DDBJ whole genome shotgun (WGS) entry which is preliminary data.</text>
</comment>
<dbReference type="PROSITE" id="PS51918">
    <property type="entry name" value="RADICAL_SAM"/>
    <property type="match status" value="1"/>
</dbReference>
<evidence type="ECO:0000313" key="9">
    <source>
        <dbReference type="Proteomes" id="UP000563151"/>
    </source>
</evidence>
<dbReference type="Proteomes" id="UP000563151">
    <property type="component" value="Unassembled WGS sequence"/>
</dbReference>
<dbReference type="CDD" id="cd01335">
    <property type="entry name" value="Radical_SAM"/>
    <property type="match status" value="1"/>
</dbReference>
<keyword evidence="9" id="KW-1185">Reference proteome</keyword>
<keyword evidence="6" id="KW-0411">Iron-sulfur</keyword>
<dbReference type="SUPFAM" id="SSF102114">
    <property type="entry name" value="Radical SAM enzymes"/>
    <property type="match status" value="1"/>
</dbReference>
<dbReference type="InterPro" id="IPR050377">
    <property type="entry name" value="Radical_SAM_PqqE_MftC-like"/>
</dbReference>
<dbReference type="Pfam" id="PF13186">
    <property type="entry name" value="SPASM"/>
    <property type="match status" value="1"/>
</dbReference>
<dbReference type="SFLD" id="SFLDS00029">
    <property type="entry name" value="Radical_SAM"/>
    <property type="match status" value="1"/>
</dbReference>
<evidence type="ECO:0000256" key="2">
    <source>
        <dbReference type="ARBA" id="ARBA00022485"/>
    </source>
</evidence>
<feature type="domain" description="Radical SAM core" evidence="7">
    <location>
        <begin position="27"/>
        <end position="249"/>
    </location>
</feature>
<dbReference type="Gene3D" id="3.20.20.70">
    <property type="entry name" value="Aldolase class I"/>
    <property type="match status" value="1"/>
</dbReference>
<evidence type="ECO:0000256" key="4">
    <source>
        <dbReference type="ARBA" id="ARBA00022723"/>
    </source>
</evidence>
<dbReference type="SFLD" id="SFLDG01067">
    <property type="entry name" value="SPASM/twitch_domain_containing"/>
    <property type="match status" value="1"/>
</dbReference>
<comment type="cofactor">
    <cofactor evidence="1">
        <name>[4Fe-4S] cluster</name>
        <dbReference type="ChEBI" id="CHEBI:49883"/>
    </cofactor>
</comment>
<reference evidence="8 9" key="1">
    <citation type="submission" date="2020-04" db="EMBL/GenBank/DDBJ databases">
        <title>Genomic insights into acetone-butanol-ethanol (ABE) fermentation by sequencing solventogenic clostridia strains.</title>
        <authorList>
            <person name="Brown S."/>
        </authorList>
    </citation>
    <scope>NUCLEOTIDE SEQUENCE [LARGE SCALE GENOMIC DNA]</scope>
    <source>
        <strain evidence="8 9">DJ011</strain>
    </source>
</reference>
<dbReference type="PANTHER" id="PTHR11228">
    <property type="entry name" value="RADICAL SAM DOMAIN PROTEIN"/>
    <property type="match status" value="1"/>
</dbReference>
<dbReference type="Pfam" id="PF04055">
    <property type="entry name" value="Radical_SAM"/>
    <property type="match status" value="1"/>
</dbReference>
<dbReference type="SFLD" id="SFLDG01387">
    <property type="entry name" value="BtrN-like_SPASM_domain_contain"/>
    <property type="match status" value="1"/>
</dbReference>
<dbReference type="RefSeq" id="WP_035147242.1">
    <property type="nucleotide sequence ID" value="NZ_JAAZWO010000046.1"/>
</dbReference>
<sequence length="327" mass="38493">MKRINPFKKIYDICNGDDPKEKYLNQPNFPRYIDIELTNHCNYRCLMCPVGTGIMCRETGYMSDVVYEKILEEIKVYKTPLRFIRWGEPTLHNNFIHYIKKAKNLGIICHFNTNGTLLTEEQLGQLVDIELDSIKFSFQGIDEKSYKEMRNSDYFKKLLNKIKRLYEIRGDKKYPYIHIATTITYESKDQVHAFKKEVSKYCDLVTVGRTILEHIDIEKSNLNDEDKKRLIELKNEETIIKQHPKCCPEVFDKLSINWDGSVSACCGDYDNKMVIGNVNEKSLKQIWNSDKLDGYRKILSECGYEKLELCKKCYDYMELQTKGIQNL</sequence>
<dbReference type="GO" id="GO:0003824">
    <property type="term" value="F:catalytic activity"/>
    <property type="evidence" value="ECO:0007669"/>
    <property type="project" value="InterPro"/>
</dbReference>
<dbReference type="PANTHER" id="PTHR11228:SF7">
    <property type="entry name" value="PQQA PEPTIDE CYCLASE"/>
    <property type="match status" value="1"/>
</dbReference>
<keyword evidence="5" id="KW-0408">Iron</keyword>
<gene>
    <name evidence="8" type="ORF">HGG79_20170</name>
</gene>
<dbReference type="SMART" id="SM00729">
    <property type="entry name" value="Elp3"/>
    <property type="match status" value="1"/>
</dbReference>
<name>A0A923EBK6_CLOTT</name>
<evidence type="ECO:0000256" key="1">
    <source>
        <dbReference type="ARBA" id="ARBA00001966"/>
    </source>
</evidence>
<dbReference type="InterPro" id="IPR058240">
    <property type="entry name" value="rSAM_sf"/>
</dbReference>
<dbReference type="InterPro" id="IPR013785">
    <property type="entry name" value="Aldolase_TIM"/>
</dbReference>
<evidence type="ECO:0000256" key="5">
    <source>
        <dbReference type="ARBA" id="ARBA00023004"/>
    </source>
</evidence>
<keyword evidence="4" id="KW-0479">Metal-binding</keyword>
<dbReference type="GO" id="GO:0046872">
    <property type="term" value="F:metal ion binding"/>
    <property type="evidence" value="ECO:0007669"/>
    <property type="project" value="UniProtKB-KW"/>
</dbReference>
<dbReference type="InterPro" id="IPR034391">
    <property type="entry name" value="AdoMet-like_SPASM_containing"/>
</dbReference>
<evidence type="ECO:0000259" key="7">
    <source>
        <dbReference type="PROSITE" id="PS51918"/>
    </source>
</evidence>
<keyword evidence="3" id="KW-0949">S-adenosyl-L-methionine</keyword>
<dbReference type="EMBL" id="JAAZWO010000046">
    <property type="protein sequence ID" value="MBC2400050.1"/>
    <property type="molecule type" value="Genomic_DNA"/>
</dbReference>
<evidence type="ECO:0000313" key="8">
    <source>
        <dbReference type="EMBL" id="MBC2400050.1"/>
    </source>
</evidence>
<protein>
    <submittedName>
        <fullName evidence="8">Radical SAM protein</fullName>
    </submittedName>
</protein>
<proteinExistence type="predicted"/>
<dbReference type="InterPro" id="IPR023885">
    <property type="entry name" value="4Fe4S-binding_SPASM_dom"/>
</dbReference>